<gene>
    <name evidence="2" type="ORF">EJB05_33551</name>
</gene>
<feature type="region of interest" description="Disordered" evidence="1">
    <location>
        <begin position="117"/>
        <end position="138"/>
    </location>
</feature>
<protein>
    <submittedName>
        <fullName evidence="2">Uncharacterized protein</fullName>
    </submittedName>
</protein>
<feature type="compositionally biased region" description="Polar residues" evidence="1">
    <location>
        <begin position="126"/>
        <end position="138"/>
    </location>
</feature>
<proteinExistence type="predicted"/>
<evidence type="ECO:0000313" key="3">
    <source>
        <dbReference type="Proteomes" id="UP000324897"/>
    </source>
</evidence>
<evidence type="ECO:0000313" key="2">
    <source>
        <dbReference type="EMBL" id="TVU17511.1"/>
    </source>
</evidence>
<name>A0A5J9U364_9POAL</name>
<organism evidence="2 3">
    <name type="scientific">Eragrostis curvula</name>
    <name type="common">weeping love grass</name>
    <dbReference type="NCBI Taxonomy" id="38414"/>
    <lineage>
        <taxon>Eukaryota</taxon>
        <taxon>Viridiplantae</taxon>
        <taxon>Streptophyta</taxon>
        <taxon>Embryophyta</taxon>
        <taxon>Tracheophyta</taxon>
        <taxon>Spermatophyta</taxon>
        <taxon>Magnoliopsida</taxon>
        <taxon>Liliopsida</taxon>
        <taxon>Poales</taxon>
        <taxon>Poaceae</taxon>
        <taxon>PACMAD clade</taxon>
        <taxon>Chloridoideae</taxon>
        <taxon>Eragrostideae</taxon>
        <taxon>Eragrostidinae</taxon>
        <taxon>Eragrostis</taxon>
    </lineage>
</organism>
<evidence type="ECO:0000256" key="1">
    <source>
        <dbReference type="SAM" id="MobiDB-lite"/>
    </source>
</evidence>
<sequence>MATPGAGASGSGAAVPVGRASCGVALIGTSDAWWWSSSIQHRRRAAVRGLVPRSGAQIWHPRRTAADLLQLFPIADPGLAYLQASHRARRKVLIHSVLPYCLFPDFSRTTRASVRQMPEPPFDRNISLTDTSPSPLLM</sequence>
<dbReference type="Gramene" id="TVU17511">
    <property type="protein sequence ID" value="TVU17511"/>
    <property type="gene ID" value="EJB05_33551"/>
</dbReference>
<dbReference type="Proteomes" id="UP000324897">
    <property type="component" value="Chromosome 7"/>
</dbReference>
<dbReference type="AlphaFoldDB" id="A0A5J9U364"/>
<reference evidence="2 3" key="1">
    <citation type="journal article" date="2019" name="Sci. Rep.">
        <title>A high-quality genome of Eragrostis curvula grass provides insights into Poaceae evolution and supports new strategies to enhance forage quality.</title>
        <authorList>
            <person name="Carballo J."/>
            <person name="Santos B.A.C.M."/>
            <person name="Zappacosta D."/>
            <person name="Garbus I."/>
            <person name="Selva J.P."/>
            <person name="Gallo C.A."/>
            <person name="Diaz A."/>
            <person name="Albertini E."/>
            <person name="Caccamo M."/>
            <person name="Echenique V."/>
        </authorList>
    </citation>
    <scope>NUCLEOTIDE SEQUENCE [LARGE SCALE GENOMIC DNA]</scope>
    <source>
        <strain evidence="3">cv. Victoria</strain>
        <tissue evidence="2">Leaf</tissue>
    </source>
</reference>
<feature type="non-terminal residue" evidence="2">
    <location>
        <position position="1"/>
    </location>
</feature>
<dbReference type="EMBL" id="RWGY01000029">
    <property type="protein sequence ID" value="TVU17511.1"/>
    <property type="molecule type" value="Genomic_DNA"/>
</dbReference>
<comment type="caution">
    <text evidence="2">The sequence shown here is derived from an EMBL/GenBank/DDBJ whole genome shotgun (WGS) entry which is preliminary data.</text>
</comment>
<keyword evidence="3" id="KW-1185">Reference proteome</keyword>
<accession>A0A5J9U364</accession>